<dbReference type="SUPFAM" id="SSF111369">
    <property type="entry name" value="HlyD-like secretion proteins"/>
    <property type="match status" value="1"/>
</dbReference>
<feature type="domain" description="Multidrug resistance protein MdtA-like barrel-sandwich hybrid" evidence="3">
    <location>
        <begin position="74"/>
        <end position="249"/>
    </location>
</feature>
<evidence type="ECO:0000259" key="3">
    <source>
        <dbReference type="Pfam" id="PF25917"/>
    </source>
</evidence>
<reference evidence="4 5" key="1">
    <citation type="submission" date="2013-07" db="EMBL/GenBank/DDBJ databases">
        <title>Draft genome sequence of Pseudoalteromonas luteoviolacea 2ta16.</title>
        <authorList>
            <person name="Allen E.E."/>
            <person name="Azam F."/>
            <person name="Podell S."/>
        </authorList>
    </citation>
    <scope>NUCLEOTIDE SEQUENCE [LARGE SCALE GENOMIC DNA]</scope>
    <source>
        <strain evidence="4 5">2ta16</strain>
    </source>
</reference>
<keyword evidence="2" id="KW-0175">Coiled coil</keyword>
<sequence>MRWNFSAKKNLPIAVLVGIVLVLLVVRLTSSTKHNDIEEVGQLAQYQVLTMQAIRPEIVGYGKVTPNIQLNSLAQVSGVVTYLHPALKKGEIFKEGTLLIEIDDSDYQLQLAKSEAGLASAEVELAVKRTAIKNNLLDIKLSEHKLKIASDEHRRLKRLFDNASVSQAELDKAQQNMLAQQQELQRYVNQKNVLPLEVKALQAQVKKAQADVNKARIDIERTKIHLPFTGRIHQVNIERAQLVTKGTSLFRASDIKKVLINAQYTYQTFNQFSSFFNRTPSMQTISERGMASYLKAQGLEAKVEILAQPGVYWKASIERLSDEIDPQSQTVGVVVSISDSYKQIELGEKPPLLAGMRAKVTLSASEQDFVVVPRYFIRDGHALIASDDNKLTKVLLRGAIKQSGSFLIDNPKLSGARLITTDLFPAIEGTRLNLTASEQLSDVTDRERHQ</sequence>
<dbReference type="RefSeq" id="WP_023401485.1">
    <property type="nucleotide sequence ID" value="NZ_AUSV01000133.1"/>
</dbReference>
<dbReference type="PANTHER" id="PTHR30469">
    <property type="entry name" value="MULTIDRUG RESISTANCE PROTEIN MDTA"/>
    <property type="match status" value="1"/>
</dbReference>
<dbReference type="Gene3D" id="1.10.287.470">
    <property type="entry name" value="Helix hairpin bin"/>
    <property type="match status" value="1"/>
</dbReference>
<dbReference type="EMBL" id="AUSV01000133">
    <property type="protein sequence ID" value="ESP90839.1"/>
    <property type="molecule type" value="Genomic_DNA"/>
</dbReference>
<dbReference type="Pfam" id="PF25917">
    <property type="entry name" value="BSH_RND"/>
    <property type="match status" value="1"/>
</dbReference>
<name>V4HSF8_PSEL2</name>
<organism evidence="4 5">
    <name type="scientific">Pseudoalteromonas luteoviolacea (strain 2ta16)</name>
    <dbReference type="NCBI Taxonomy" id="1353533"/>
    <lineage>
        <taxon>Bacteria</taxon>
        <taxon>Pseudomonadati</taxon>
        <taxon>Pseudomonadota</taxon>
        <taxon>Gammaproteobacteria</taxon>
        <taxon>Alteromonadales</taxon>
        <taxon>Pseudoalteromonadaceae</taxon>
        <taxon>Pseudoalteromonas</taxon>
    </lineage>
</organism>
<evidence type="ECO:0000313" key="5">
    <source>
        <dbReference type="Proteomes" id="UP000017820"/>
    </source>
</evidence>
<dbReference type="InterPro" id="IPR058625">
    <property type="entry name" value="MdtA-like_BSH"/>
</dbReference>
<evidence type="ECO:0000256" key="2">
    <source>
        <dbReference type="SAM" id="Coils"/>
    </source>
</evidence>
<accession>V4HSF8</accession>
<comment type="similarity">
    <text evidence="1">Belongs to the membrane fusion protein (MFP) (TC 8.A.1) family.</text>
</comment>
<dbReference type="GO" id="GO:1990281">
    <property type="term" value="C:efflux pump complex"/>
    <property type="evidence" value="ECO:0007669"/>
    <property type="project" value="TreeGrafter"/>
</dbReference>
<dbReference type="Gene3D" id="2.40.30.170">
    <property type="match status" value="1"/>
</dbReference>
<proteinExistence type="inferred from homology"/>
<evidence type="ECO:0000256" key="1">
    <source>
        <dbReference type="ARBA" id="ARBA00009477"/>
    </source>
</evidence>
<dbReference type="Gene3D" id="2.40.50.100">
    <property type="match status" value="1"/>
</dbReference>
<feature type="coiled-coil region" evidence="2">
    <location>
        <begin position="156"/>
        <end position="218"/>
    </location>
</feature>
<dbReference type="PANTHER" id="PTHR30469:SF33">
    <property type="entry name" value="SLR1207 PROTEIN"/>
    <property type="match status" value="1"/>
</dbReference>
<gene>
    <name evidence="4" type="ORF">PL2TA16_01230</name>
</gene>
<evidence type="ECO:0000313" key="4">
    <source>
        <dbReference type="EMBL" id="ESP90839.1"/>
    </source>
</evidence>
<dbReference type="AlphaFoldDB" id="V4HSF8"/>
<dbReference type="Proteomes" id="UP000017820">
    <property type="component" value="Unassembled WGS sequence"/>
</dbReference>
<dbReference type="PATRIC" id="fig|1353533.3.peg.4649"/>
<comment type="caution">
    <text evidence="4">The sequence shown here is derived from an EMBL/GenBank/DDBJ whole genome shotgun (WGS) entry which is preliminary data.</text>
</comment>
<dbReference type="GO" id="GO:0015562">
    <property type="term" value="F:efflux transmembrane transporter activity"/>
    <property type="evidence" value="ECO:0007669"/>
    <property type="project" value="TreeGrafter"/>
</dbReference>
<protein>
    <submittedName>
        <fullName evidence="4">Multidrug resistance efflux pump</fullName>
    </submittedName>
</protein>